<keyword evidence="7" id="KW-0146">Chitin degradation</keyword>
<dbReference type="InterPro" id="IPR011583">
    <property type="entry name" value="Chitinase_II/V-like_cat"/>
</dbReference>
<evidence type="ECO:0000256" key="11">
    <source>
        <dbReference type="ARBA" id="ARBA00023326"/>
    </source>
</evidence>
<feature type="domain" description="Chitin-binding type-2" evidence="14">
    <location>
        <begin position="1249"/>
        <end position="1302"/>
    </location>
</feature>
<keyword evidence="5" id="KW-0732">Signal</keyword>
<feature type="compositionally biased region" description="Low complexity" evidence="13">
    <location>
        <begin position="1398"/>
        <end position="1411"/>
    </location>
</feature>
<feature type="domain" description="Chitin-binding type-2" evidence="14">
    <location>
        <begin position="574"/>
        <end position="628"/>
    </location>
</feature>
<feature type="domain" description="Chitin-binding type-2" evidence="14">
    <location>
        <begin position="2307"/>
        <end position="2359"/>
    </location>
</feature>
<dbReference type="InterPro" id="IPR001223">
    <property type="entry name" value="Glyco_hydro18_cat"/>
</dbReference>
<keyword evidence="16" id="KW-1185">Reference proteome</keyword>
<keyword evidence="6 12" id="KW-0378">Hydrolase</keyword>
<dbReference type="SMART" id="SM00636">
    <property type="entry name" value="Glyco_18"/>
    <property type="match status" value="5"/>
</dbReference>
<dbReference type="Pfam" id="PF00704">
    <property type="entry name" value="Glyco_hydro_18"/>
    <property type="match status" value="5"/>
</dbReference>
<dbReference type="InParanoid" id="A0A6J2Y8R8"/>
<feature type="domain" description="Chitin-binding type-2" evidence="14">
    <location>
        <begin position="1162"/>
        <end position="1216"/>
    </location>
</feature>
<accession>A0A6J2Y8R8</accession>
<evidence type="ECO:0000256" key="6">
    <source>
        <dbReference type="ARBA" id="ARBA00022801"/>
    </source>
</evidence>
<keyword evidence="8" id="KW-1015">Disulfide bond</keyword>
<comment type="catalytic activity">
    <reaction evidence="1">
        <text>Random endo-hydrolysis of N-acetyl-beta-D-glucosaminide (1-&gt;4)-beta-linkages in chitin and chitodextrins.</text>
        <dbReference type="EC" id="3.2.1.14"/>
    </reaction>
</comment>
<keyword evidence="9" id="KW-0119">Carbohydrate metabolism</keyword>
<evidence type="ECO:0000256" key="13">
    <source>
        <dbReference type="SAM" id="MobiDB-lite"/>
    </source>
</evidence>
<dbReference type="FunFam" id="3.20.20.80:FF:000007">
    <property type="entry name" value="Acidic mammalian chitinase"/>
    <property type="match status" value="4"/>
</dbReference>
<dbReference type="FunCoup" id="A0A6J2Y8R8">
    <property type="interactions" value="58"/>
</dbReference>
<dbReference type="InterPro" id="IPR029070">
    <property type="entry name" value="Chitinase_insertion_sf"/>
</dbReference>
<dbReference type="InterPro" id="IPR002557">
    <property type="entry name" value="Chitin-bd_dom"/>
</dbReference>
<feature type="compositionally biased region" description="Low complexity" evidence="13">
    <location>
        <begin position="2279"/>
        <end position="2300"/>
    </location>
</feature>
<feature type="compositionally biased region" description="Low complexity" evidence="13">
    <location>
        <begin position="1115"/>
        <end position="1146"/>
    </location>
</feature>
<dbReference type="InterPro" id="IPR036508">
    <property type="entry name" value="Chitin-bd_dom_sf"/>
</dbReference>
<feature type="compositionally biased region" description="Basic and acidic residues" evidence="13">
    <location>
        <begin position="25"/>
        <end position="36"/>
    </location>
</feature>
<dbReference type="GO" id="GO:0006032">
    <property type="term" value="P:chitin catabolic process"/>
    <property type="evidence" value="ECO:0007669"/>
    <property type="project" value="UniProtKB-KW"/>
</dbReference>
<reference evidence="17" key="1">
    <citation type="submission" date="2025-08" db="UniProtKB">
        <authorList>
            <consortium name="RefSeq"/>
        </authorList>
    </citation>
    <scope>IDENTIFICATION</scope>
    <source>
        <tissue evidence="17">Gonads</tissue>
    </source>
</reference>
<protein>
    <recommendedName>
        <fullName evidence="3">chitinase</fullName>
        <ecNumber evidence="3">3.2.1.14</ecNumber>
    </recommendedName>
</protein>
<feature type="region of interest" description="Disordered" evidence="13">
    <location>
        <begin position="2267"/>
        <end position="2300"/>
    </location>
</feature>
<keyword evidence="11" id="KW-0624">Polysaccharide degradation</keyword>
<dbReference type="FunFam" id="3.20.20.80:FF:000048">
    <property type="entry name" value="Brain chitinase and chia"/>
    <property type="match status" value="1"/>
</dbReference>
<evidence type="ECO:0000259" key="14">
    <source>
        <dbReference type="PROSITE" id="PS50940"/>
    </source>
</evidence>
<keyword evidence="4" id="KW-0147">Chitin-binding</keyword>
<organism evidence="16 17">
    <name type="scientific">Sitophilus oryzae</name>
    <name type="common">Rice weevil</name>
    <name type="synonym">Curculio oryzae</name>
    <dbReference type="NCBI Taxonomy" id="7048"/>
    <lineage>
        <taxon>Eukaryota</taxon>
        <taxon>Metazoa</taxon>
        <taxon>Ecdysozoa</taxon>
        <taxon>Arthropoda</taxon>
        <taxon>Hexapoda</taxon>
        <taxon>Insecta</taxon>
        <taxon>Pterygota</taxon>
        <taxon>Neoptera</taxon>
        <taxon>Endopterygota</taxon>
        <taxon>Coleoptera</taxon>
        <taxon>Polyphaga</taxon>
        <taxon>Cucujiformia</taxon>
        <taxon>Curculionidae</taxon>
        <taxon>Dryophthorinae</taxon>
        <taxon>Sitophilus</taxon>
    </lineage>
</organism>
<feature type="domain" description="GH18" evidence="15">
    <location>
        <begin position="2401"/>
        <end position="2770"/>
    </location>
</feature>
<dbReference type="Gene3D" id="2.170.140.10">
    <property type="entry name" value="Chitin binding domain"/>
    <property type="match status" value="5"/>
</dbReference>
<evidence type="ECO:0000313" key="17">
    <source>
        <dbReference type="RefSeq" id="XP_030759345.1"/>
    </source>
</evidence>
<dbReference type="Proteomes" id="UP000504635">
    <property type="component" value="Unplaced"/>
</dbReference>
<comment type="similarity">
    <text evidence="2">Belongs to the glycosyl hydrolase 18 family. Chitinase class II subfamily.</text>
</comment>
<dbReference type="InterPro" id="IPR001579">
    <property type="entry name" value="Glyco_hydro_18_chit_AS"/>
</dbReference>
<sequence>MKFYIIVGVALITTISPTYQRTSGKRSERIKRDDHVPPPNVPTFRRDSVEHVPDIDITSNMKASYMALEEYGSKSLPLRTAVESVPDTIESSKRLPLRDAVERRPIPDEALDVEFLPFQSQTQYFKPTLTYQPLNSPIKFTPALLFQSIIDGYSQLAPYRINNGYQQLLVSPFGLNRGRSLKLENEDEKKIVCYLEAAAAYRKPPLTFTADDLDPTLCTHVIYAFASLDPVHFNVVSNDEEYDIIQGGYKTVTGLKRFNPKLKVLLSVGGTRQDASHRFSSMISSASKRRDFIRSAYNLIKQYNFDGIEIHWEYPGAQEFGGHPTDKEYFQLFMEELSEIFKKSGLLVTLSAPAFRFRVDDGYYPSKLNDIVDFVNLQAYDYHRDRDPIADHHANLSPRPSDDQMNIFLNTDYAVKFWTQRGLSSKKLILGLPFFGRSFTLQYHNNTVPGAPIKGPGREGFYTQKPGFLAYFEICDMVVNEGWFRNEDSVGSPYIINGDQWVGYDDESSIKRKIDFVKKKDLGGVFAWAVDLDDFKGLCGDKWPLLTTINKNLRVLDEEPVYLVPDTNNPIEPYGTCQAEGYYSDPKNCAAYYACKNGLSYHLSCGNGLMFDTTNGKCVKFQSRKCRPGETIYIHQNLKEFNHASLRSGKEEEFKVVCYVTNWAFYRKSEGKFVPEHIDQRLCTHIVYAFGTLDPQNLIIKEFDTWADIDNNLYERITSLKDSKVLLSLGGWTDSTGDKYSRLVSDGSARRRFVVGAVGFLRKHGFDGLHFDWNYPICWQSNCKKGPASDKPNFTKLIQELKKEFDKQSPPLIIAASISGYKEVIDVAYDLTSLGSALDFMSVMTYDYHGSWEGQTGHVSPLYHQTSDKHSQYNTNYTMEYLVSKGAPRQKLLMGVPFYGQTFTLTKSSANGEGAATSGPGEPGEYTKQPGMLGHYEICYRIKNQNWMANRGFDGSGPYAYFGDQWVGYEDIRSVKEKANYIKSKGFGGAVAWTIDLDDFNNRCCTGSFPLLHSLNEGLGRISASPPQGDCTKPPTPSTPAPPETTTGVDSGSATSEHSHHTKWTTTTTKKTTTSPWWTPSSTTQSLITTNSPWWTTSSQSSTWWSTSKTTTAKSTTAWWQTTRPTTKSTTTATTTTKAPAPGSTPLVPPPAVISPENEKPSQKCELGQYVADLNNCNAYYRCISGELRKQYCAGGLHWNNERRICDWPKTARCKEQPYTVTPIPQVTHYSKTTQHQYTTQSTVTSQFADGCNTGEYYPHEDCSQFYVCVNNKLVSQSCAPGLSWSTEKNMCDWKYKVRCIGRKKLAEKYTLQHDLGFKRPQPYSSCSENAFAPYPGDCSQYMQCLWSKYEVFQCAPGLYWNKEMKICDWPRGSQCDENENEIESGGIQKPTISPVLKPTTSISSKPSTTTVRSTTQWEWKPPSTSEPGENAWEWHPPIPPTSEKPPLSDPLKPKSDYFKIVCYFTNWAWYRKGLGKYLPEDIDENLCTHIVYGFAVLDFSNLVIKAHDSWADFDNQFYKRVVGYKAKGLKVSVAIGGWNDSQGDKYSRLVNSPAARRRFIENVLKFIDKYGFDGLDLDWEYPKCWQVDCKKGPDSDKKAFSDFVRELKEAFRPHGYLLSAAVSPSKTVIDAGYEVPVLGEYLDWVAVMTYDFHGQWDKQTGHVAPLFYHPEDEVAFYNSNFSIHYWISEGVPRRKIVMGMPLYGQSFRLEDEKVNGLNAKAPGPGEAGEYTRAAGFLAYYEICDNIKNKGWTVVQDPKRRVGPYAYKGNQWVSFDDKEMIRIKSEYIRRMDLGGGMIWALDLDDFKNRCGGGRHPLLTTIRNVLADPGTGQPEPIPPIDDSDEKPHRVGQPEPVEAEEETHQSATLESSSLAPQVPQSTIVDTDSKYKVVCYFTNWAWYRQGRGKYLPSNIDPNLCTHIIYGFAVLDGDQLIIKPHDTWADFDNKFYEKVTEYKSRGIKVLIAIGGWNDSAGDKYSRLVNNPAARRRFIAHVVDFIEEHGIDGLDLDWEYPKCWQVDCNKGPVTDKPAFADFVRELHEAFQPKGWLLSAAVSPSRRVIDAGYDVPALSKYLSWISVMTYDYHGQWDKITGHVAPMYAHPEDIDATFNTNFTINYWIEKGADRKKLVLGMPMYGQSFSLADNKENGLNAATYGGGEAGEDTRARGFLAYYEICTNIIKKGWKVVRDRKGRIGPYAYLRDQWVSFDDIGMIRHKSEYVKAMDLGGGMIWALDLDDFKNECGCEEYPLLRTINRVLRNYAVPDPKCVLGKSQEKPSNQKPSSITTTLRPTTTSSSWVQTTTSRKPPTVSLSCDGNLFKPDPQNCQQYYLCNQGELNLQSCPSGLYWNEDHCDWPENTPCHPDSTTPDNTEESSKEPSLPEIETSTISIPSSTQPEIQYQSGDYKVVCYFTNWAWYRQGDGKYLPSDIDPSLCTHINYGFAVLDPNTITIKPHDSWADIDNDFYTKVIAYKSKGIKVLIAIGGWNDSLGDKYSRLVNNPSARAKFVANVIEFIEKWGFDGLDLDWEYPKCWQVDCNKGPESDKENFAELVKELSSAFKPKGLLLSSAVSPSKAVIDAGYDVPSLNKYFDWIAIMTYDFHGHWDKQTGHVAPLYYYPGDTYDYFNANFSINYWIEKGADPKRLVMGMPLYGQSFSLADASNHDLNDKSYGPGEAGEFTRAGGFLAFYEICDKVKTKGWKVKRDSLGRIGPYAYSGQQWVSYDDIAEIKIKSQLVKSLGLGGGMIWALDLDDFRNKCGCGRHPLLKTLNHELRGTPSDITIENCT</sequence>
<evidence type="ECO:0000259" key="15">
    <source>
        <dbReference type="PROSITE" id="PS51910"/>
    </source>
</evidence>
<evidence type="ECO:0000256" key="12">
    <source>
        <dbReference type="RuleBase" id="RU000489"/>
    </source>
</evidence>
<feature type="compositionally biased region" description="Polar residues" evidence="13">
    <location>
        <begin position="1412"/>
        <end position="1428"/>
    </location>
</feature>
<keyword evidence="10 12" id="KW-0326">Glycosidase</keyword>
<dbReference type="PROSITE" id="PS01095">
    <property type="entry name" value="GH18_1"/>
    <property type="match status" value="3"/>
</dbReference>
<evidence type="ECO:0000313" key="16">
    <source>
        <dbReference type="Proteomes" id="UP000504635"/>
    </source>
</evidence>
<feature type="domain" description="GH18" evidence="15">
    <location>
        <begin position="1459"/>
        <end position="1828"/>
    </location>
</feature>
<feature type="compositionally biased region" description="Low complexity" evidence="13">
    <location>
        <begin position="1064"/>
        <end position="1087"/>
    </location>
</feature>
<dbReference type="PANTHER" id="PTHR11177">
    <property type="entry name" value="CHITINASE"/>
    <property type="match status" value="1"/>
</dbReference>
<dbReference type="GO" id="GO:0008843">
    <property type="term" value="F:endochitinase activity"/>
    <property type="evidence" value="ECO:0007669"/>
    <property type="project" value="UniProtKB-EC"/>
</dbReference>
<dbReference type="FunFam" id="3.10.50.10:FF:000001">
    <property type="entry name" value="Chitinase 3-like 1"/>
    <property type="match status" value="4"/>
</dbReference>
<evidence type="ECO:0000256" key="8">
    <source>
        <dbReference type="ARBA" id="ARBA00023157"/>
    </source>
</evidence>
<dbReference type="GeneID" id="115884800"/>
<dbReference type="PANTHER" id="PTHR11177:SF359">
    <property type="entry name" value="CHITINASE 10-RELATED"/>
    <property type="match status" value="1"/>
</dbReference>
<dbReference type="KEGG" id="soy:115884800"/>
<dbReference type="Gene3D" id="3.20.20.80">
    <property type="entry name" value="Glycosidases"/>
    <property type="match status" value="5"/>
</dbReference>
<dbReference type="Pfam" id="PF01607">
    <property type="entry name" value="CBM_14"/>
    <property type="match status" value="5"/>
</dbReference>
<proteinExistence type="inferred from homology"/>
<feature type="region of interest" description="Disordered" evidence="13">
    <location>
        <begin position="1020"/>
        <end position="1087"/>
    </location>
</feature>
<evidence type="ECO:0000256" key="1">
    <source>
        <dbReference type="ARBA" id="ARBA00000822"/>
    </source>
</evidence>
<evidence type="ECO:0000256" key="2">
    <source>
        <dbReference type="ARBA" id="ARBA00009121"/>
    </source>
</evidence>
<dbReference type="SUPFAM" id="SSF57625">
    <property type="entry name" value="Invertebrate chitin-binding proteins"/>
    <property type="match status" value="5"/>
</dbReference>
<dbReference type="GO" id="GO:0005576">
    <property type="term" value="C:extracellular region"/>
    <property type="evidence" value="ECO:0007669"/>
    <property type="project" value="InterPro"/>
</dbReference>
<gene>
    <name evidence="17" type="primary">LOC115884800</name>
</gene>
<feature type="region of interest" description="Disordered" evidence="13">
    <location>
        <begin position="1825"/>
        <end position="1878"/>
    </location>
</feature>
<feature type="region of interest" description="Disordered" evidence="13">
    <location>
        <begin position="21"/>
        <end position="45"/>
    </location>
</feature>
<dbReference type="EC" id="3.2.1.14" evidence="3"/>
<dbReference type="OrthoDB" id="76388at2759"/>
<dbReference type="Gene3D" id="3.10.50.10">
    <property type="match status" value="5"/>
</dbReference>
<dbReference type="GO" id="GO:0000272">
    <property type="term" value="P:polysaccharide catabolic process"/>
    <property type="evidence" value="ECO:0007669"/>
    <property type="project" value="UniProtKB-KW"/>
</dbReference>
<dbReference type="PROSITE" id="PS51910">
    <property type="entry name" value="GH18_2"/>
    <property type="match status" value="5"/>
</dbReference>
<dbReference type="GO" id="GO:0008061">
    <property type="term" value="F:chitin binding"/>
    <property type="evidence" value="ECO:0007669"/>
    <property type="project" value="UniProtKB-KW"/>
</dbReference>
<dbReference type="CTD" id="3355116"/>
<feature type="region of interest" description="Disordered" evidence="13">
    <location>
        <begin position="2355"/>
        <end position="2382"/>
    </location>
</feature>
<feature type="domain" description="Chitin-binding type-2" evidence="14">
    <location>
        <begin position="1324"/>
        <end position="1378"/>
    </location>
</feature>
<evidence type="ECO:0000256" key="9">
    <source>
        <dbReference type="ARBA" id="ARBA00023277"/>
    </source>
</evidence>
<dbReference type="PROSITE" id="PS50940">
    <property type="entry name" value="CHIT_BIND_II"/>
    <property type="match status" value="5"/>
</dbReference>
<dbReference type="FunFam" id="3.10.50.10:FF:000004">
    <property type="entry name" value="Chitinase 5"/>
    <property type="match status" value="1"/>
</dbReference>
<evidence type="ECO:0000256" key="10">
    <source>
        <dbReference type="ARBA" id="ARBA00023295"/>
    </source>
</evidence>
<dbReference type="CDD" id="cd02872">
    <property type="entry name" value="GH18_chitolectin_chitotriosidase"/>
    <property type="match status" value="4"/>
</dbReference>
<feature type="compositionally biased region" description="Polar residues" evidence="13">
    <location>
        <begin position="1863"/>
        <end position="1878"/>
    </location>
</feature>
<feature type="domain" description="GH18" evidence="15">
    <location>
        <begin position="189"/>
        <end position="556"/>
    </location>
</feature>
<feature type="region of interest" description="Disordered" evidence="13">
    <location>
        <begin position="1379"/>
        <end position="1447"/>
    </location>
</feature>
<evidence type="ECO:0000256" key="4">
    <source>
        <dbReference type="ARBA" id="ARBA00022669"/>
    </source>
</evidence>
<dbReference type="SUPFAM" id="SSF54556">
    <property type="entry name" value="Chitinase insertion domain"/>
    <property type="match status" value="5"/>
</dbReference>
<dbReference type="InterPro" id="IPR017853">
    <property type="entry name" value="GH"/>
</dbReference>
<dbReference type="SUPFAM" id="SSF51445">
    <property type="entry name" value="(Trans)glycosidases"/>
    <property type="match status" value="5"/>
</dbReference>
<evidence type="ECO:0000256" key="3">
    <source>
        <dbReference type="ARBA" id="ARBA00012729"/>
    </source>
</evidence>
<evidence type="ECO:0000256" key="5">
    <source>
        <dbReference type="ARBA" id="ARBA00022729"/>
    </source>
</evidence>
<name>A0A6J2Y8R8_SITOR</name>
<feature type="domain" description="GH18" evidence="15">
    <location>
        <begin position="654"/>
        <end position="1022"/>
    </location>
</feature>
<dbReference type="SMART" id="SM00494">
    <property type="entry name" value="ChtBD2"/>
    <property type="match status" value="5"/>
</dbReference>
<dbReference type="RefSeq" id="XP_030759345.1">
    <property type="nucleotide sequence ID" value="XM_030903485.1"/>
</dbReference>
<feature type="domain" description="GH18" evidence="15">
    <location>
        <begin position="1888"/>
        <end position="2257"/>
    </location>
</feature>
<evidence type="ECO:0000256" key="7">
    <source>
        <dbReference type="ARBA" id="ARBA00023024"/>
    </source>
</evidence>
<feature type="region of interest" description="Disordered" evidence="13">
    <location>
        <begin position="1115"/>
        <end position="1148"/>
    </location>
</feature>
<dbReference type="InterPro" id="IPR050314">
    <property type="entry name" value="Glycosyl_Hydrlase_18"/>
</dbReference>
<feature type="compositionally biased region" description="Pro residues" evidence="13">
    <location>
        <begin position="1034"/>
        <end position="1043"/>
    </location>
</feature>